<dbReference type="AlphaFoldDB" id="A0AAU6WS22"/>
<dbReference type="PANTHER" id="PTHR47737">
    <property type="entry name" value="GLYCINE BETAINE/PROLINE BETAINE TRANSPORT SYSTEM PERMEASE PROTEIN PROW"/>
    <property type="match status" value="1"/>
</dbReference>
<dbReference type="RefSeq" id="WP_345767380.1">
    <property type="nucleotide sequence ID" value="NZ_CP154834.1"/>
</dbReference>
<evidence type="ECO:0000256" key="6">
    <source>
        <dbReference type="ARBA" id="ARBA00023136"/>
    </source>
</evidence>
<dbReference type="SUPFAM" id="SSF53850">
    <property type="entry name" value="Periplasmic binding protein-like II"/>
    <property type="match status" value="1"/>
</dbReference>
<comment type="similarity">
    <text evidence="7">In the C-terminal section; belongs to the OsmX family.</text>
</comment>
<dbReference type="PROSITE" id="PS50928">
    <property type="entry name" value="ABC_TM1"/>
    <property type="match status" value="1"/>
</dbReference>
<evidence type="ECO:0000256" key="2">
    <source>
        <dbReference type="ARBA" id="ARBA00022448"/>
    </source>
</evidence>
<evidence type="ECO:0000256" key="5">
    <source>
        <dbReference type="ARBA" id="ARBA00022989"/>
    </source>
</evidence>
<sequence>MNKIINIGQYVETAVNWLTDNAKPFFDIIKHIGNASILGIEWLLTNTPFYIIILLFTLLAWWKSGKGTALMTAGGLTLIFLMGFWKETMETLALIFVATLTALLLSVPLGIWAAKNKLAARVIRPMLDLMQTMPAFVYLIPAVLFFSIGKVPGAFATIIFAMPPAVRLTTLGIDSVPKDIVEAARAFGATNRQILFKVELPLAMQTILAGVNQTILLSLSMVVIAGMIAAGGLGEKVLEGINNLDIGLGFESGLSVVILAIILDRITQGFVKKKSKMKHLRYLIPVFLTVIAGMLISCKQLKSSKYITIGMVDGWAEDVAMTHVAKAILDEEGYHVIIQKASTDMILASMNNEDTDLFMGVWLPYTHASKVNRFPHLKVLGTNYDAGRIGLVVPDYVPVNSITELNRYKDRFNKRIIGIERGAGITSATDKAIRNYQLNYRQVNSSTIAMITELQNAIRQKQWIVVTGWQPHWMFGKMKLKFLEDPRRTFGDAEQIKTYSRKSFTKDHPELAKFFSNMHYTDADMTDLLTKMEYSKDKEKTAKQWVQTHPTLVNSWLNKK</sequence>
<evidence type="ECO:0000256" key="7">
    <source>
        <dbReference type="ARBA" id="ARBA00035642"/>
    </source>
</evidence>
<dbReference type="InterPro" id="IPR000515">
    <property type="entry name" value="MetI-like"/>
</dbReference>
<dbReference type="Gene3D" id="3.40.190.10">
    <property type="entry name" value="Periplasmic binding protein-like II"/>
    <property type="match status" value="1"/>
</dbReference>
<evidence type="ECO:0000313" key="11">
    <source>
        <dbReference type="EMBL" id="XAO75827.1"/>
    </source>
</evidence>
<feature type="transmembrane region" description="Helical" evidence="9">
    <location>
        <begin position="68"/>
        <end position="85"/>
    </location>
</feature>
<feature type="transmembrane region" description="Helical" evidence="9">
    <location>
        <begin position="214"/>
        <end position="234"/>
    </location>
</feature>
<keyword evidence="4 9" id="KW-0812">Transmembrane</keyword>
<dbReference type="Pfam" id="PF00528">
    <property type="entry name" value="BPD_transp_1"/>
    <property type="match status" value="1"/>
</dbReference>
<evidence type="ECO:0000259" key="10">
    <source>
        <dbReference type="PROSITE" id="PS50928"/>
    </source>
</evidence>
<dbReference type="PANTHER" id="PTHR47737:SF1">
    <property type="entry name" value="GLYCINE BETAINE_PROLINE BETAINE TRANSPORT SYSTEM PERMEASE PROTEIN PROW"/>
    <property type="match status" value="1"/>
</dbReference>
<evidence type="ECO:0000256" key="8">
    <source>
        <dbReference type="ARBA" id="ARBA00035652"/>
    </source>
</evidence>
<evidence type="ECO:0000256" key="4">
    <source>
        <dbReference type="ARBA" id="ARBA00022692"/>
    </source>
</evidence>
<accession>A0AAU6WS22</accession>
<evidence type="ECO:0000256" key="9">
    <source>
        <dbReference type="RuleBase" id="RU363032"/>
    </source>
</evidence>
<reference evidence="11 12" key="1">
    <citation type="submission" date="2024-04" db="EMBL/GenBank/DDBJ databases">
        <title>Genome sequencing and assembly of rice foliar adapted Chryseobacterium endophyticum OsEnb-ALM-A6.</title>
        <authorList>
            <person name="Kumar S."/>
            <person name="Javed M."/>
            <person name="Chouhan V."/>
            <person name="Charishma K."/>
            <person name="Patel A."/>
            <person name="Kumar M."/>
            <person name="Sahu K.P."/>
            <person name="Kumar A."/>
        </authorList>
    </citation>
    <scope>NUCLEOTIDE SEQUENCE [LARGE SCALE GENOMIC DNA]</scope>
    <source>
        <strain evidence="11 12">OsEnb-ALM-A6</strain>
    </source>
</reference>
<organism evidence="11 12">
    <name type="scientific">Chryseobacterium endophyticum</name>
    <dbReference type="NCBI Taxonomy" id="1854762"/>
    <lineage>
        <taxon>Bacteria</taxon>
        <taxon>Pseudomonadati</taxon>
        <taxon>Bacteroidota</taxon>
        <taxon>Flavobacteriia</taxon>
        <taxon>Flavobacteriales</taxon>
        <taxon>Weeksellaceae</taxon>
        <taxon>Chryseobacterium group</taxon>
        <taxon>Chryseobacterium</taxon>
    </lineage>
</organism>
<feature type="transmembrane region" description="Helical" evidence="9">
    <location>
        <begin position="42"/>
        <end position="62"/>
    </location>
</feature>
<dbReference type="GO" id="GO:0015226">
    <property type="term" value="F:carnitine transmembrane transporter activity"/>
    <property type="evidence" value="ECO:0007669"/>
    <property type="project" value="TreeGrafter"/>
</dbReference>
<keyword evidence="5 9" id="KW-1133">Transmembrane helix</keyword>
<dbReference type="GO" id="GO:0015871">
    <property type="term" value="P:choline transport"/>
    <property type="evidence" value="ECO:0007669"/>
    <property type="project" value="TreeGrafter"/>
</dbReference>
<evidence type="ECO:0000256" key="1">
    <source>
        <dbReference type="ARBA" id="ARBA00004651"/>
    </source>
</evidence>
<feature type="transmembrane region" description="Helical" evidence="9">
    <location>
        <begin position="279"/>
        <end position="297"/>
    </location>
</feature>
<dbReference type="Pfam" id="PF04069">
    <property type="entry name" value="OpuAC"/>
    <property type="match status" value="1"/>
</dbReference>
<dbReference type="Gene3D" id="3.40.190.100">
    <property type="entry name" value="Glycine betaine-binding periplasmic protein, domain 2"/>
    <property type="match status" value="1"/>
</dbReference>
<dbReference type="CDD" id="cd06261">
    <property type="entry name" value="TM_PBP2"/>
    <property type="match status" value="1"/>
</dbReference>
<dbReference type="CDD" id="cd13639">
    <property type="entry name" value="PBP2_OpuAC_like"/>
    <property type="match status" value="1"/>
</dbReference>
<keyword evidence="6 9" id="KW-0472">Membrane</keyword>
<keyword evidence="12" id="KW-1185">Reference proteome</keyword>
<feature type="transmembrane region" description="Helical" evidence="9">
    <location>
        <begin position="135"/>
        <end position="161"/>
    </location>
</feature>
<comment type="similarity">
    <text evidence="8">In the N-terminal section; belongs to the binding-protein-dependent transport system permease family.</text>
</comment>
<dbReference type="GO" id="GO:0031460">
    <property type="term" value="P:glycine betaine transport"/>
    <property type="evidence" value="ECO:0007669"/>
    <property type="project" value="TreeGrafter"/>
</dbReference>
<evidence type="ECO:0000313" key="12">
    <source>
        <dbReference type="Proteomes" id="UP001463665"/>
    </source>
</evidence>
<dbReference type="EMBL" id="CP154834">
    <property type="protein sequence ID" value="XAO75827.1"/>
    <property type="molecule type" value="Genomic_DNA"/>
</dbReference>
<dbReference type="Gene3D" id="1.10.3720.10">
    <property type="entry name" value="MetI-like"/>
    <property type="match status" value="1"/>
</dbReference>
<dbReference type="GO" id="GO:0043190">
    <property type="term" value="C:ATP-binding cassette (ABC) transporter complex"/>
    <property type="evidence" value="ECO:0007669"/>
    <property type="project" value="InterPro"/>
</dbReference>
<feature type="transmembrane region" description="Helical" evidence="9">
    <location>
        <begin position="92"/>
        <end position="115"/>
    </location>
</feature>
<comment type="similarity">
    <text evidence="9">Belongs to the binding-protein-dependent transport system permease family.</text>
</comment>
<name>A0AAU6WS22_9FLAO</name>
<evidence type="ECO:0000256" key="3">
    <source>
        <dbReference type="ARBA" id="ARBA00022475"/>
    </source>
</evidence>
<dbReference type="GO" id="GO:0005275">
    <property type="term" value="F:amine transmembrane transporter activity"/>
    <property type="evidence" value="ECO:0007669"/>
    <property type="project" value="TreeGrafter"/>
</dbReference>
<protein>
    <submittedName>
        <fullName evidence="11">ABC transporter permease/substrate binding protein</fullName>
    </submittedName>
</protein>
<keyword evidence="3" id="KW-1003">Cell membrane</keyword>
<dbReference type="Proteomes" id="UP001463665">
    <property type="component" value="Chromosome"/>
</dbReference>
<feature type="transmembrane region" description="Helical" evidence="9">
    <location>
        <begin position="246"/>
        <end position="267"/>
    </location>
</feature>
<dbReference type="InterPro" id="IPR007210">
    <property type="entry name" value="ABC_Gly_betaine_transp_sub-bd"/>
</dbReference>
<dbReference type="InterPro" id="IPR035906">
    <property type="entry name" value="MetI-like_sf"/>
</dbReference>
<gene>
    <name evidence="11" type="ORF">AAFP95_08255</name>
</gene>
<keyword evidence="2 9" id="KW-0813">Transport</keyword>
<dbReference type="FunFam" id="1.10.3720.10:FF:000001">
    <property type="entry name" value="Glycine betaine ABC transporter, permease"/>
    <property type="match status" value="1"/>
</dbReference>
<feature type="domain" description="ABC transmembrane type-1" evidence="10">
    <location>
        <begin position="88"/>
        <end position="267"/>
    </location>
</feature>
<proteinExistence type="inferred from homology"/>
<comment type="subcellular location">
    <subcellularLocation>
        <location evidence="1 9">Cell membrane</location>
        <topology evidence="1 9">Multi-pass membrane protein</topology>
    </subcellularLocation>
</comment>
<dbReference type="SUPFAM" id="SSF161098">
    <property type="entry name" value="MetI-like"/>
    <property type="match status" value="1"/>
</dbReference>